<dbReference type="SUPFAM" id="SSF57716">
    <property type="entry name" value="Glucocorticoid receptor-like (DNA-binding domain)"/>
    <property type="match status" value="1"/>
</dbReference>
<dbReference type="Pfam" id="PF05485">
    <property type="entry name" value="THAP"/>
    <property type="match status" value="1"/>
</dbReference>
<dbReference type="InterPro" id="IPR006612">
    <property type="entry name" value="THAP_Znf"/>
</dbReference>
<evidence type="ECO:0000256" key="6">
    <source>
        <dbReference type="SAM" id="MobiDB-lite"/>
    </source>
</evidence>
<evidence type="ECO:0000256" key="5">
    <source>
        <dbReference type="PROSITE-ProRule" id="PRU00309"/>
    </source>
</evidence>
<dbReference type="PANTHER" id="PTHR47696:SF1">
    <property type="entry name" value="THAP DOMAIN-CONTAINING PROTEIN 2"/>
    <property type="match status" value="1"/>
</dbReference>
<keyword evidence="2 5" id="KW-0863">Zinc-finger</keyword>
<dbReference type="InterPro" id="IPR026521">
    <property type="entry name" value="THAP2"/>
</dbReference>
<dbReference type="PROSITE" id="PS50950">
    <property type="entry name" value="ZF_THAP"/>
    <property type="match status" value="1"/>
</dbReference>
<keyword evidence="4 5" id="KW-0238">DNA-binding</keyword>
<keyword evidence="9" id="KW-1185">Reference proteome</keyword>
<dbReference type="GO" id="GO:0003677">
    <property type="term" value="F:DNA binding"/>
    <property type="evidence" value="ECO:0007669"/>
    <property type="project" value="UniProtKB-UniRule"/>
</dbReference>
<dbReference type="EMBL" id="JADWDJ010000008">
    <property type="protein sequence ID" value="KAG5277263.1"/>
    <property type="molecule type" value="Genomic_DNA"/>
</dbReference>
<evidence type="ECO:0000313" key="8">
    <source>
        <dbReference type="EMBL" id="KAG5277263.1"/>
    </source>
</evidence>
<dbReference type="GO" id="GO:0008270">
    <property type="term" value="F:zinc ion binding"/>
    <property type="evidence" value="ECO:0007669"/>
    <property type="project" value="UniProtKB-KW"/>
</dbReference>
<dbReference type="SMART" id="SM00980">
    <property type="entry name" value="THAP"/>
    <property type="match status" value="1"/>
</dbReference>
<sequence length="140" mass="16141">MSDSQAQKKVRRPRATKAEKGTQCCAYGCKKRKKSRLNGRSDSEGSEDEESALKRCHPRTFHSIPSDPERRRAWLVGLHREKWTPSSHSRVCSDHFKESDMDRTGQTVRLRSEAFPTRFKSLPKHLRMTVSSQLLNQTAE</sequence>
<evidence type="ECO:0000256" key="4">
    <source>
        <dbReference type="ARBA" id="ARBA00023125"/>
    </source>
</evidence>
<keyword evidence="1" id="KW-0479">Metal-binding</keyword>
<feature type="domain" description="THAP-type" evidence="7">
    <location>
        <begin position="20"/>
        <end position="119"/>
    </location>
</feature>
<evidence type="ECO:0000313" key="9">
    <source>
        <dbReference type="Proteomes" id="UP000823561"/>
    </source>
</evidence>
<evidence type="ECO:0000259" key="7">
    <source>
        <dbReference type="PROSITE" id="PS50950"/>
    </source>
</evidence>
<dbReference type="Gene3D" id="6.20.210.20">
    <property type="entry name" value="THAP domain"/>
    <property type="match status" value="1"/>
</dbReference>
<dbReference type="SMART" id="SM00692">
    <property type="entry name" value="DM3"/>
    <property type="match status" value="1"/>
</dbReference>
<evidence type="ECO:0000256" key="1">
    <source>
        <dbReference type="ARBA" id="ARBA00022723"/>
    </source>
</evidence>
<dbReference type="Proteomes" id="UP000823561">
    <property type="component" value="Chromosome 8"/>
</dbReference>
<keyword evidence="3" id="KW-0862">Zinc</keyword>
<evidence type="ECO:0000256" key="2">
    <source>
        <dbReference type="ARBA" id="ARBA00022771"/>
    </source>
</evidence>
<protein>
    <recommendedName>
        <fullName evidence="7">THAP-type domain-containing protein</fullName>
    </recommendedName>
</protein>
<reference evidence="8" key="1">
    <citation type="submission" date="2020-10" db="EMBL/GenBank/DDBJ databases">
        <title>Chromosome-scale genome assembly of the Allis shad, Alosa alosa.</title>
        <authorList>
            <person name="Margot Z."/>
            <person name="Christophe K."/>
            <person name="Cabau C."/>
            <person name="Louis A."/>
            <person name="Berthelot C."/>
            <person name="Parey E."/>
            <person name="Roest Crollius H."/>
            <person name="Montfort J."/>
            <person name="Robinson-Rechavi M."/>
            <person name="Bucao C."/>
            <person name="Bouchez O."/>
            <person name="Gislard M."/>
            <person name="Lluch J."/>
            <person name="Milhes M."/>
            <person name="Lampietro C."/>
            <person name="Lopez Roques C."/>
            <person name="Donnadieu C."/>
            <person name="Braasch I."/>
            <person name="Desvignes T."/>
            <person name="Postlethwait J."/>
            <person name="Bobe J."/>
            <person name="Guiguen Y."/>
        </authorList>
    </citation>
    <scope>NUCLEOTIDE SEQUENCE</scope>
    <source>
        <strain evidence="8">M-15738</strain>
        <tissue evidence="8">Blood</tissue>
    </source>
</reference>
<dbReference type="PANTHER" id="PTHR47696">
    <property type="entry name" value="THAP DOMAIN-CONTAINING PROTEIN 2"/>
    <property type="match status" value="1"/>
</dbReference>
<dbReference type="InterPro" id="IPR038441">
    <property type="entry name" value="THAP_Znf_sf"/>
</dbReference>
<gene>
    <name evidence="8" type="ORF">AALO_G00115550</name>
</gene>
<feature type="region of interest" description="Disordered" evidence="6">
    <location>
        <begin position="1"/>
        <end position="66"/>
    </location>
</feature>
<organism evidence="8 9">
    <name type="scientific">Alosa alosa</name>
    <name type="common">allis shad</name>
    <dbReference type="NCBI Taxonomy" id="278164"/>
    <lineage>
        <taxon>Eukaryota</taxon>
        <taxon>Metazoa</taxon>
        <taxon>Chordata</taxon>
        <taxon>Craniata</taxon>
        <taxon>Vertebrata</taxon>
        <taxon>Euteleostomi</taxon>
        <taxon>Actinopterygii</taxon>
        <taxon>Neopterygii</taxon>
        <taxon>Teleostei</taxon>
        <taxon>Clupei</taxon>
        <taxon>Clupeiformes</taxon>
        <taxon>Clupeoidei</taxon>
        <taxon>Clupeidae</taxon>
        <taxon>Alosa</taxon>
    </lineage>
</organism>
<evidence type="ECO:0000256" key="3">
    <source>
        <dbReference type="ARBA" id="ARBA00022833"/>
    </source>
</evidence>
<accession>A0AAV6GPZ2</accession>
<dbReference type="AlphaFoldDB" id="A0AAV6GPZ2"/>
<proteinExistence type="predicted"/>
<comment type="caution">
    <text evidence="8">The sequence shown here is derived from an EMBL/GenBank/DDBJ whole genome shotgun (WGS) entry which is preliminary data.</text>
</comment>
<name>A0AAV6GPZ2_9TELE</name>